<feature type="signal peptide" evidence="2">
    <location>
        <begin position="1"/>
        <end position="18"/>
    </location>
</feature>
<protein>
    <submittedName>
        <fullName evidence="3">Periplasmic binding protein-like II</fullName>
    </submittedName>
</protein>
<dbReference type="PANTHER" id="PTHR43649:SF12">
    <property type="entry name" value="DIACETYLCHITOBIOSE BINDING PROTEIN DASA"/>
    <property type="match status" value="1"/>
</dbReference>
<reference evidence="3 4" key="1">
    <citation type="submission" date="2016-08" db="EMBL/GenBank/DDBJ databases">
        <title>Genomes of anaerobic fungi encode conserved fungal cellulosomes for biomass hydrolysis.</title>
        <authorList>
            <consortium name="DOE Joint Genome Institute"/>
            <person name="Haitjema C.H."/>
            <person name="Gilmore S.P."/>
            <person name="Henske J.K."/>
            <person name="Solomon K.V."/>
            <person name="De Groot R."/>
            <person name="Kuo A."/>
            <person name="Mondo S.J."/>
            <person name="Salamov A.A."/>
            <person name="Labutti K."/>
            <person name="Zhao Z."/>
            <person name="Chiniquy J."/>
            <person name="Barry K."/>
            <person name="Brewer H.M."/>
            <person name="Purvine S.O."/>
            <person name="Wright A.T."/>
            <person name="Boxma B."/>
            <person name="Van Alen T."/>
            <person name="Hackstein J.H."/>
            <person name="Baker S.E."/>
            <person name="Grigoriev I.V."/>
            <person name="O'Malley M.A."/>
        </authorList>
    </citation>
    <scope>NUCLEOTIDE SEQUENCE [LARGE SCALE GENOMIC DNA]</scope>
    <source>
        <strain evidence="4">finn</strain>
    </source>
</reference>
<reference evidence="3 4" key="2">
    <citation type="submission" date="2016-08" db="EMBL/GenBank/DDBJ databases">
        <title>Pervasive Adenine N6-methylation of Active Genes in Fungi.</title>
        <authorList>
            <consortium name="DOE Joint Genome Institute"/>
            <person name="Mondo S.J."/>
            <person name="Dannebaum R.O."/>
            <person name="Kuo R.C."/>
            <person name="Labutti K."/>
            <person name="Haridas S."/>
            <person name="Kuo A."/>
            <person name="Salamov A."/>
            <person name="Ahrendt S.R."/>
            <person name="Lipzen A."/>
            <person name="Sullivan W."/>
            <person name="Andreopoulos W.B."/>
            <person name="Clum A."/>
            <person name="Lindquist E."/>
            <person name="Daum C."/>
            <person name="Ramamoorthy G.K."/>
            <person name="Gryganskyi A."/>
            <person name="Culley D."/>
            <person name="Magnuson J.K."/>
            <person name="James T.Y."/>
            <person name="O'Malley M.A."/>
            <person name="Stajich J.E."/>
            <person name="Spatafora J.W."/>
            <person name="Visel A."/>
            <person name="Grigoriev I.V."/>
        </authorList>
    </citation>
    <scope>NUCLEOTIDE SEQUENCE [LARGE SCALE GENOMIC DNA]</scope>
    <source>
        <strain evidence="4">finn</strain>
    </source>
</reference>
<feature type="chain" id="PRO_5013367747" evidence="2">
    <location>
        <begin position="19"/>
        <end position="717"/>
    </location>
</feature>
<evidence type="ECO:0000313" key="3">
    <source>
        <dbReference type="EMBL" id="ORX46943.1"/>
    </source>
</evidence>
<evidence type="ECO:0000256" key="1">
    <source>
        <dbReference type="SAM" id="Phobius"/>
    </source>
</evidence>
<evidence type="ECO:0000256" key="2">
    <source>
        <dbReference type="SAM" id="SignalP"/>
    </source>
</evidence>
<keyword evidence="2" id="KW-0732">Signal</keyword>
<dbReference type="SUPFAM" id="SSF53850">
    <property type="entry name" value="Periplasmic binding protein-like II"/>
    <property type="match status" value="1"/>
</dbReference>
<dbReference type="OrthoDB" id="2157358at2759"/>
<comment type="caution">
    <text evidence="3">The sequence shown here is derived from an EMBL/GenBank/DDBJ whole genome shotgun (WGS) entry which is preliminary data.</text>
</comment>
<feature type="transmembrane region" description="Helical" evidence="1">
    <location>
        <begin position="416"/>
        <end position="440"/>
    </location>
</feature>
<proteinExistence type="predicted"/>
<dbReference type="Pfam" id="PF13416">
    <property type="entry name" value="SBP_bac_8"/>
    <property type="match status" value="1"/>
</dbReference>
<dbReference type="InterPro" id="IPR006059">
    <property type="entry name" value="SBP"/>
</dbReference>
<keyword evidence="1" id="KW-1133">Transmembrane helix</keyword>
<evidence type="ECO:0000313" key="4">
    <source>
        <dbReference type="Proteomes" id="UP000193719"/>
    </source>
</evidence>
<dbReference type="PANTHER" id="PTHR43649">
    <property type="entry name" value="ARABINOSE-BINDING PROTEIN-RELATED"/>
    <property type="match status" value="1"/>
</dbReference>
<sequence length="717" mass="83600">MIYILIFLTTLLYKIIECKNIVNAIAFTYNNEFEYTDLIKRFNILSKEKGLDVEVKLNLLTMANSTLLINDYGTTIETMLKKKEGKYDIIFYDNVYPVRFGPYLVDLKTVLPKGLIDNYSSGIASETCTYNDKWVGLPVQVNFNTLYVNEEILKEYNQEVPETWDDLIKTSEYILKEEKKKNPNSDLKAYNGAFDSSMGMSSTYEFIYSFRNEENDPFPDLLSENAIKALEKIKEIKERISTYEEFHSAVGYTIGKLNSGNSIFLKYWNYMVTKKYKQYRLPGGKPGISGSCVGGSNIGINLFSSDERKIGAALFIEFLTSKETQKELIISYGMSSGIMDLYNDKEVCEVTNCELAKSIQFINRPNKDYDIYSTYFRERVFEYLYGNKTASQVLHEINDYSKIYKISLNEDDNSSLALLFIGILSGLMMIFGLSLALLYIKKFKNYYNFLSKDFWFISILGLCLILGAGFLEYGDISKFKCQFKWIMFSFGITLNLIPILYELLVCFPEKNKYSTWIKNNRYIFLFTFILIELILDGLSYIKPYEVNFICSLNETFGKFIYILFILYKVLILFVFLLFIFIEWNIIEIHYEIRNLCGAIYLDLLDIIFIIIKESLGDKNYIVSFLLNEIIYIMFSLSNYCLIYGYRLFLHFTQKNKDENFINNIRMFNENTNSNNSKNKNFSKKIIDYHRKTSISGYSQSATVDSSFARSNRYNSNC</sequence>
<dbReference type="Gene3D" id="3.40.190.10">
    <property type="entry name" value="Periplasmic binding protein-like II"/>
    <property type="match status" value="1"/>
</dbReference>
<keyword evidence="4" id="KW-1185">Reference proteome</keyword>
<feature type="transmembrane region" description="Helical" evidence="1">
    <location>
        <begin position="631"/>
        <end position="649"/>
    </location>
</feature>
<keyword evidence="1" id="KW-0812">Transmembrane</keyword>
<dbReference type="EMBL" id="MCFH01000033">
    <property type="protein sequence ID" value="ORX46943.1"/>
    <property type="molecule type" value="Genomic_DNA"/>
</dbReference>
<dbReference type="STRING" id="1754191.A0A1Y1V6A2"/>
<feature type="transmembrane region" description="Helical" evidence="1">
    <location>
        <begin position="592"/>
        <end position="611"/>
    </location>
</feature>
<dbReference type="AlphaFoldDB" id="A0A1Y1V6A2"/>
<gene>
    <name evidence="3" type="ORF">BCR36DRAFT_405543</name>
</gene>
<keyword evidence="1" id="KW-0472">Membrane</keyword>
<feature type="transmembrane region" description="Helical" evidence="1">
    <location>
        <begin position="522"/>
        <end position="541"/>
    </location>
</feature>
<feature type="transmembrane region" description="Helical" evidence="1">
    <location>
        <begin position="561"/>
        <end position="580"/>
    </location>
</feature>
<organism evidence="3 4">
    <name type="scientific">Piromyces finnis</name>
    <dbReference type="NCBI Taxonomy" id="1754191"/>
    <lineage>
        <taxon>Eukaryota</taxon>
        <taxon>Fungi</taxon>
        <taxon>Fungi incertae sedis</taxon>
        <taxon>Chytridiomycota</taxon>
        <taxon>Chytridiomycota incertae sedis</taxon>
        <taxon>Neocallimastigomycetes</taxon>
        <taxon>Neocallimastigales</taxon>
        <taxon>Neocallimastigaceae</taxon>
        <taxon>Piromyces</taxon>
    </lineage>
</organism>
<feature type="transmembrane region" description="Helical" evidence="1">
    <location>
        <begin position="452"/>
        <end position="471"/>
    </location>
</feature>
<accession>A0A1Y1V6A2</accession>
<dbReference type="InterPro" id="IPR050490">
    <property type="entry name" value="Bact_solute-bd_prot1"/>
</dbReference>
<feature type="transmembrane region" description="Helical" evidence="1">
    <location>
        <begin position="483"/>
        <end position="501"/>
    </location>
</feature>
<dbReference type="Proteomes" id="UP000193719">
    <property type="component" value="Unassembled WGS sequence"/>
</dbReference>
<name>A0A1Y1V6A2_9FUNG</name>